<reference evidence="8" key="1">
    <citation type="submission" date="2017-02" db="UniProtKB">
        <authorList>
            <consortium name="WormBaseParasite"/>
        </authorList>
    </citation>
    <scope>IDENTIFICATION</scope>
</reference>
<dbReference type="SMART" id="SM00252">
    <property type="entry name" value="SH2"/>
    <property type="match status" value="2"/>
</dbReference>
<evidence type="ECO:0000256" key="2">
    <source>
        <dbReference type="PROSITE-ProRule" id="PRU00191"/>
    </source>
</evidence>
<accession>A0A0N4U9S2</accession>
<evidence type="ECO:0000256" key="1">
    <source>
        <dbReference type="ARBA" id="ARBA00022999"/>
    </source>
</evidence>
<dbReference type="PANTHER" id="PTHR10155:SF10">
    <property type="entry name" value="PI3K21B, ISOFORM B"/>
    <property type="match status" value="1"/>
</dbReference>
<dbReference type="Pfam" id="PF00017">
    <property type="entry name" value="SH2"/>
    <property type="match status" value="2"/>
</dbReference>
<dbReference type="Gene3D" id="1.10.287.1490">
    <property type="match status" value="1"/>
</dbReference>
<protein>
    <submittedName>
        <fullName evidence="8">SH2 domain-containing protein</fullName>
    </submittedName>
</protein>
<dbReference type="STRING" id="318479.A0A0N4U9S2"/>
<dbReference type="SUPFAM" id="SSF55550">
    <property type="entry name" value="SH2 domain"/>
    <property type="match status" value="2"/>
</dbReference>
<dbReference type="PROSITE" id="PS50001">
    <property type="entry name" value="SH2"/>
    <property type="match status" value="2"/>
</dbReference>
<evidence type="ECO:0000313" key="5">
    <source>
        <dbReference type="EMBL" id="VDN57884.1"/>
    </source>
</evidence>
<dbReference type="PANTHER" id="PTHR10155">
    <property type="entry name" value="PHOSPHATIDYLINOSITOL 3-KINASE REGULATORY SUBUNIT"/>
    <property type="match status" value="1"/>
</dbReference>
<dbReference type="WBParaSite" id="DME_0000385201-mRNA-1">
    <property type="protein sequence ID" value="DME_0000385201-mRNA-1"/>
    <property type="gene ID" value="DME_0000385201"/>
</dbReference>
<feature type="domain" description="SH2" evidence="4">
    <location>
        <begin position="1"/>
        <end position="97"/>
    </location>
</feature>
<dbReference type="OrthoDB" id="3175255at2759"/>
<reference evidence="5 7" key="2">
    <citation type="submission" date="2018-11" db="EMBL/GenBank/DDBJ databases">
        <authorList>
            <consortium name="Pathogen Informatics"/>
        </authorList>
    </citation>
    <scope>NUCLEOTIDE SEQUENCE [LARGE SCALE GENOMIC DNA]</scope>
</reference>
<keyword evidence="3" id="KW-0175">Coiled coil</keyword>
<evidence type="ECO:0000313" key="6">
    <source>
        <dbReference type="Proteomes" id="UP000038040"/>
    </source>
</evidence>
<sequence length="433" mass="50548">MIYGRGRALFSKLVKTRMDSPNGTFCVRRSSNGKDYTLSLKHEGKTRLIKIIISKDRCGFHEDALHYDSVISLIEYYKRNSLKEYNVHLAIQLLFPLKQQNAQKSFWEIDGLHSIEHLFCQLRGICAAHIRLMRFDEKICVELDSLREELSKKRQARAAYKVARDLFQGQIAILSKNGDLMTTESDLAYLRANLDLQKKRLETIENQLQQTNECVVIFEKDIQENENIHISLLPKYSKIHRELDRCRFRLCQQKIPEAILDKVQQEVSILADAEHPALSKVLVRCHLRWQPDRYLATDCTKYAGELKEKTINSRITLNTLNLWRLFEENAIKIIKKLMEHNPGNSDGIFLIRPSQSQDGQYALTLSYGDHIHNCLVEYRDIKHPESCGFAFLNTKLFFPTIVDFVRYYSNYSMKEHNTQLDTRLKMPAFRGTL</sequence>
<evidence type="ECO:0000313" key="8">
    <source>
        <dbReference type="WBParaSite" id="DME_0000385201-mRNA-1"/>
    </source>
</evidence>
<name>A0A0N4U9S2_DRAME</name>
<dbReference type="Proteomes" id="UP000038040">
    <property type="component" value="Unplaced"/>
</dbReference>
<dbReference type="EMBL" id="UYYG01001163">
    <property type="protein sequence ID" value="VDN57884.1"/>
    <property type="molecule type" value="Genomic_DNA"/>
</dbReference>
<dbReference type="GO" id="GO:0008286">
    <property type="term" value="P:insulin receptor signaling pathway"/>
    <property type="evidence" value="ECO:0007669"/>
    <property type="project" value="TreeGrafter"/>
</dbReference>
<feature type="coiled-coil region" evidence="3">
    <location>
        <begin position="187"/>
        <end position="214"/>
    </location>
</feature>
<evidence type="ECO:0000256" key="3">
    <source>
        <dbReference type="SAM" id="Coils"/>
    </source>
</evidence>
<dbReference type="GO" id="GO:0046935">
    <property type="term" value="F:1-phosphatidylinositol-3-kinase regulator activity"/>
    <property type="evidence" value="ECO:0007669"/>
    <property type="project" value="TreeGrafter"/>
</dbReference>
<dbReference type="Gene3D" id="3.30.505.10">
    <property type="entry name" value="SH2 domain"/>
    <property type="match status" value="2"/>
</dbReference>
<gene>
    <name evidence="5" type="ORF">DME_LOCUS7857</name>
</gene>
<evidence type="ECO:0000313" key="7">
    <source>
        <dbReference type="Proteomes" id="UP000274756"/>
    </source>
</evidence>
<dbReference type="InterPro" id="IPR000980">
    <property type="entry name" value="SH2"/>
</dbReference>
<feature type="domain" description="SH2" evidence="4">
    <location>
        <begin position="323"/>
        <end position="428"/>
    </location>
</feature>
<dbReference type="InterPro" id="IPR036860">
    <property type="entry name" value="SH2_dom_sf"/>
</dbReference>
<organism evidence="6 8">
    <name type="scientific">Dracunculus medinensis</name>
    <name type="common">Guinea worm</name>
    <dbReference type="NCBI Taxonomy" id="318479"/>
    <lineage>
        <taxon>Eukaryota</taxon>
        <taxon>Metazoa</taxon>
        <taxon>Ecdysozoa</taxon>
        <taxon>Nematoda</taxon>
        <taxon>Chromadorea</taxon>
        <taxon>Rhabditida</taxon>
        <taxon>Spirurina</taxon>
        <taxon>Dracunculoidea</taxon>
        <taxon>Dracunculidae</taxon>
        <taxon>Dracunculus</taxon>
    </lineage>
</organism>
<proteinExistence type="predicted"/>
<dbReference type="GO" id="GO:0005942">
    <property type="term" value="C:phosphatidylinositol 3-kinase complex"/>
    <property type="evidence" value="ECO:0007669"/>
    <property type="project" value="TreeGrafter"/>
</dbReference>
<dbReference type="GO" id="GO:0046854">
    <property type="term" value="P:phosphatidylinositol phosphate biosynthetic process"/>
    <property type="evidence" value="ECO:0007669"/>
    <property type="project" value="TreeGrafter"/>
</dbReference>
<dbReference type="AlphaFoldDB" id="A0A0N4U9S2"/>
<keyword evidence="1 2" id="KW-0727">SH2 domain</keyword>
<dbReference type="Proteomes" id="UP000274756">
    <property type="component" value="Unassembled WGS sequence"/>
</dbReference>
<evidence type="ECO:0000259" key="4">
    <source>
        <dbReference type="PROSITE" id="PS50001"/>
    </source>
</evidence>
<keyword evidence="7" id="KW-1185">Reference proteome</keyword>